<sequence length="107" mass="11975">MDPGKFPAGMRVLAVDDDRVSLMILEKQLKHCNYNVTTVTDAKTALDMLRERKDADQFELVISDVVMPDMDGFKLLELIGLEMDIPVISKALVAKTPCLPFLCMAFL</sequence>
<keyword evidence="2" id="KW-0597">Phosphoprotein</keyword>
<dbReference type="SMART" id="SM00448">
    <property type="entry name" value="REC"/>
    <property type="match status" value="1"/>
</dbReference>
<dbReference type="GO" id="GO:0000160">
    <property type="term" value="P:phosphorelay signal transduction system"/>
    <property type="evidence" value="ECO:0007669"/>
    <property type="project" value="UniProtKB-KW"/>
</dbReference>
<feature type="domain" description="Response regulatory" evidence="3">
    <location>
        <begin position="11"/>
        <end position="107"/>
    </location>
</feature>
<reference evidence="5" key="1">
    <citation type="journal article" date="2019" name="Nat. Commun.">
        <title>The genome of broomcorn millet.</title>
        <authorList>
            <person name="Zou C."/>
            <person name="Miki D."/>
            <person name="Li D."/>
            <person name="Tang Q."/>
            <person name="Xiao L."/>
            <person name="Rajput S."/>
            <person name="Deng P."/>
            <person name="Jia W."/>
            <person name="Huang R."/>
            <person name="Zhang M."/>
            <person name="Sun Y."/>
            <person name="Hu J."/>
            <person name="Fu X."/>
            <person name="Schnable P.S."/>
            <person name="Li F."/>
            <person name="Zhang H."/>
            <person name="Feng B."/>
            <person name="Zhu X."/>
            <person name="Liu R."/>
            <person name="Schnable J.C."/>
            <person name="Zhu J.-K."/>
            <person name="Zhang H."/>
        </authorList>
    </citation>
    <scope>NUCLEOTIDE SEQUENCE [LARGE SCALE GENOMIC DNA]</scope>
</reference>
<keyword evidence="5" id="KW-1185">Reference proteome</keyword>
<dbReference type="InterPro" id="IPR011006">
    <property type="entry name" value="CheY-like_superfamily"/>
</dbReference>
<dbReference type="STRING" id="4540.A0A3L6S2N7"/>
<comment type="caution">
    <text evidence="4">The sequence shown here is derived from an EMBL/GenBank/DDBJ whole genome shotgun (WGS) entry which is preliminary data.</text>
</comment>
<proteinExistence type="predicted"/>
<evidence type="ECO:0000313" key="5">
    <source>
        <dbReference type="Proteomes" id="UP000275267"/>
    </source>
</evidence>
<keyword evidence="1" id="KW-0902">Two-component regulatory system</keyword>
<dbReference type="AlphaFoldDB" id="A0A3L6S2N7"/>
<dbReference type="SUPFAM" id="SSF52172">
    <property type="entry name" value="CheY-like"/>
    <property type="match status" value="1"/>
</dbReference>
<dbReference type="PROSITE" id="PS50110">
    <property type="entry name" value="RESPONSE_REGULATORY"/>
    <property type="match status" value="1"/>
</dbReference>
<accession>A0A3L6S2N7</accession>
<dbReference type="Gene3D" id="3.40.50.2300">
    <property type="match status" value="1"/>
</dbReference>
<evidence type="ECO:0000256" key="1">
    <source>
        <dbReference type="ARBA" id="ARBA00023012"/>
    </source>
</evidence>
<feature type="modified residue" description="4-aspartylphosphate" evidence="2">
    <location>
        <position position="64"/>
    </location>
</feature>
<dbReference type="EMBL" id="PQIB02000006">
    <property type="protein sequence ID" value="RLN13483.1"/>
    <property type="molecule type" value="Genomic_DNA"/>
</dbReference>
<dbReference type="Pfam" id="PF00072">
    <property type="entry name" value="Response_reg"/>
    <property type="match status" value="1"/>
</dbReference>
<evidence type="ECO:0000313" key="4">
    <source>
        <dbReference type="EMBL" id="RLN13483.1"/>
    </source>
</evidence>
<dbReference type="Proteomes" id="UP000275267">
    <property type="component" value="Unassembled WGS sequence"/>
</dbReference>
<name>A0A3L6S2N7_PANMI</name>
<organism evidence="4 5">
    <name type="scientific">Panicum miliaceum</name>
    <name type="common">Proso millet</name>
    <name type="synonym">Broomcorn millet</name>
    <dbReference type="NCBI Taxonomy" id="4540"/>
    <lineage>
        <taxon>Eukaryota</taxon>
        <taxon>Viridiplantae</taxon>
        <taxon>Streptophyta</taxon>
        <taxon>Embryophyta</taxon>
        <taxon>Tracheophyta</taxon>
        <taxon>Spermatophyta</taxon>
        <taxon>Magnoliopsida</taxon>
        <taxon>Liliopsida</taxon>
        <taxon>Poales</taxon>
        <taxon>Poaceae</taxon>
        <taxon>PACMAD clade</taxon>
        <taxon>Panicoideae</taxon>
        <taxon>Panicodae</taxon>
        <taxon>Paniceae</taxon>
        <taxon>Panicinae</taxon>
        <taxon>Panicum</taxon>
        <taxon>Panicum sect. Panicum</taxon>
    </lineage>
</organism>
<dbReference type="PANTHER" id="PTHR43874:SF151">
    <property type="entry name" value="TWO-COMPONENT RESPONSE REGULATOR FAMILY PROTEIN-RELATED"/>
    <property type="match status" value="1"/>
</dbReference>
<dbReference type="PANTHER" id="PTHR43874">
    <property type="entry name" value="TWO-COMPONENT RESPONSE REGULATOR"/>
    <property type="match status" value="1"/>
</dbReference>
<evidence type="ECO:0000259" key="3">
    <source>
        <dbReference type="PROSITE" id="PS50110"/>
    </source>
</evidence>
<dbReference type="InterPro" id="IPR001789">
    <property type="entry name" value="Sig_transdc_resp-reg_receiver"/>
</dbReference>
<dbReference type="InterPro" id="IPR045279">
    <property type="entry name" value="ARR-like"/>
</dbReference>
<dbReference type="OrthoDB" id="10262808at2759"/>
<protein>
    <recommendedName>
        <fullName evidence="3">Response regulatory domain-containing protein</fullName>
    </recommendedName>
</protein>
<dbReference type="GO" id="GO:0009736">
    <property type="term" value="P:cytokinin-activated signaling pathway"/>
    <property type="evidence" value="ECO:0007669"/>
    <property type="project" value="InterPro"/>
</dbReference>
<gene>
    <name evidence="4" type="ORF">C2845_PM09G18570</name>
</gene>
<evidence type="ECO:0000256" key="2">
    <source>
        <dbReference type="PROSITE-ProRule" id="PRU00169"/>
    </source>
</evidence>